<evidence type="ECO:0000256" key="1">
    <source>
        <dbReference type="SAM" id="MobiDB-lite"/>
    </source>
</evidence>
<evidence type="ECO:0000313" key="5">
    <source>
        <dbReference type="Proteomes" id="UP000814243"/>
    </source>
</evidence>
<feature type="transmembrane region" description="Helical" evidence="2">
    <location>
        <begin position="369"/>
        <end position="389"/>
    </location>
</feature>
<keyword evidence="3" id="KW-0732">Signal</keyword>
<organism evidence="4 5">
    <name type="scientific">Spodoptera exigua</name>
    <name type="common">Beet armyworm</name>
    <name type="synonym">Noctua fulgens</name>
    <dbReference type="NCBI Taxonomy" id="7107"/>
    <lineage>
        <taxon>Eukaryota</taxon>
        <taxon>Metazoa</taxon>
        <taxon>Ecdysozoa</taxon>
        <taxon>Arthropoda</taxon>
        <taxon>Hexapoda</taxon>
        <taxon>Insecta</taxon>
        <taxon>Pterygota</taxon>
        <taxon>Neoptera</taxon>
        <taxon>Endopterygota</taxon>
        <taxon>Lepidoptera</taxon>
        <taxon>Glossata</taxon>
        <taxon>Ditrysia</taxon>
        <taxon>Noctuoidea</taxon>
        <taxon>Noctuidae</taxon>
        <taxon>Amphipyrinae</taxon>
        <taxon>Spodoptera</taxon>
    </lineage>
</organism>
<feature type="compositionally biased region" description="Basic residues" evidence="1">
    <location>
        <begin position="713"/>
        <end position="723"/>
    </location>
</feature>
<protein>
    <submittedName>
        <fullName evidence="4">Uncharacterized protein</fullName>
    </submittedName>
</protein>
<reference evidence="4" key="1">
    <citation type="journal article" date="2021" name="G3 (Bethesda)">
        <title>Genome and transcriptome analysis of the beet armyworm Spodoptera exigua reveals targets for pest control. .</title>
        <authorList>
            <person name="Simon S."/>
            <person name="Breeschoten T."/>
            <person name="Jansen H.J."/>
            <person name="Dirks R.P."/>
            <person name="Schranz M.E."/>
            <person name="Ros V.I.D."/>
        </authorList>
    </citation>
    <scope>NUCLEOTIDE SEQUENCE</scope>
    <source>
        <strain evidence="4">TB_SE_WUR_2020</strain>
    </source>
</reference>
<comment type="caution">
    <text evidence="4">The sequence shown here is derived from an EMBL/GenBank/DDBJ whole genome shotgun (WGS) entry which is preliminary data.</text>
</comment>
<evidence type="ECO:0000256" key="2">
    <source>
        <dbReference type="SAM" id="Phobius"/>
    </source>
</evidence>
<feature type="region of interest" description="Disordered" evidence="1">
    <location>
        <begin position="687"/>
        <end position="731"/>
    </location>
</feature>
<accession>A0A922MC48</accession>
<evidence type="ECO:0000313" key="4">
    <source>
        <dbReference type="EMBL" id="KAH9634016.1"/>
    </source>
</evidence>
<keyword evidence="2" id="KW-0472">Membrane</keyword>
<proteinExistence type="predicted"/>
<feature type="signal peptide" evidence="3">
    <location>
        <begin position="1"/>
        <end position="19"/>
    </location>
</feature>
<dbReference type="AlphaFoldDB" id="A0A922MC48"/>
<feature type="chain" id="PRO_5037732733" evidence="3">
    <location>
        <begin position="20"/>
        <end position="731"/>
    </location>
</feature>
<keyword evidence="2" id="KW-1133">Transmembrane helix</keyword>
<sequence>MSHFFKVLMVILVFVKQEADLALTLRKFVNQKDLSEYCRRRVMPSVFLGRHVVDAYSKILQFSRLELPYSCYISVRTESGSNIILVIQLVSSRNLVESCRESKNQLLVYELGETFGGYWGALPNRVMDMSPKKDEIQYTIKTTQPATTTRTKARPNDTYKTKVLPLLQFSLENKDIGGALRSTVTVEPEIPKYQVQFNPDIFTTDYRSFPMFQYPTFVSPAHDILFTSHYSTSQFLGNAEPASESWDAVNAILKNLNRSEHVSTYQGLVPHVSIARHPVTSAWHSTMGYKTDSITWRQPSATYRTNYLDDEEEETGTTQVTSSTMDNKDGSTGFLLPILDVDNVVLNYIYDEDRLMCGRSAGLQHNVCLAAITFLAVLLTLLYIIHYWLKRCVPRVSEAFFIYTDAAENVLYLDPIMRSPYDTDDYSKDFYRSGGIQDYMECTDMRIKTTSVSPFIRRFLRLFQWRYKKNAASVKNEDVEIDLTQRIFSYGKLELNKLGVSPLTDTAVQTGSSLIEMRTLSTAIVTNKSLELNSEIEDVVTHYEGKKRSTKINVFEVDDRVSSDRISEELSILNFFKRPRSISAQLPLYREGKSSEYLTELSPQKGEEEEMQSLDFDSTIVVTGSVASINTDISEKKLEHANVQKKLRFDEEIKAVSHSDNDNVEEVHGRPRWSVMYGTEKNVHLEQLGSANRVDEPSTSTNKKGHFWGSSKSKPKKQPKKKTQLLPTLKF</sequence>
<name>A0A922MC48_SPOEX</name>
<keyword evidence="2" id="KW-0812">Transmembrane</keyword>
<dbReference type="EMBL" id="JACEFF010000624">
    <property type="protein sequence ID" value="KAH9634016.1"/>
    <property type="molecule type" value="Genomic_DNA"/>
</dbReference>
<dbReference type="Proteomes" id="UP000814243">
    <property type="component" value="Unassembled WGS sequence"/>
</dbReference>
<evidence type="ECO:0000256" key="3">
    <source>
        <dbReference type="SAM" id="SignalP"/>
    </source>
</evidence>
<gene>
    <name evidence="4" type="ORF">HF086_001218</name>
</gene>